<organism evidence="2 3">
    <name type="scientific">Tothia fuscella</name>
    <dbReference type="NCBI Taxonomy" id="1048955"/>
    <lineage>
        <taxon>Eukaryota</taxon>
        <taxon>Fungi</taxon>
        <taxon>Dikarya</taxon>
        <taxon>Ascomycota</taxon>
        <taxon>Pezizomycotina</taxon>
        <taxon>Dothideomycetes</taxon>
        <taxon>Pleosporomycetidae</taxon>
        <taxon>Venturiales</taxon>
        <taxon>Cylindrosympodiaceae</taxon>
        <taxon>Tothia</taxon>
    </lineage>
</organism>
<keyword evidence="3" id="KW-1185">Reference proteome</keyword>
<dbReference type="EMBL" id="MU007023">
    <property type="protein sequence ID" value="KAF2432925.1"/>
    <property type="molecule type" value="Genomic_DNA"/>
</dbReference>
<evidence type="ECO:0000313" key="2">
    <source>
        <dbReference type="EMBL" id="KAF2432925.1"/>
    </source>
</evidence>
<dbReference type="GO" id="GO:0016020">
    <property type="term" value="C:membrane"/>
    <property type="evidence" value="ECO:0007669"/>
    <property type="project" value="TreeGrafter"/>
</dbReference>
<dbReference type="InterPro" id="IPR050266">
    <property type="entry name" value="AB_hydrolase_sf"/>
</dbReference>
<proteinExistence type="predicted"/>
<evidence type="ECO:0000259" key="1">
    <source>
        <dbReference type="Pfam" id="PF00561"/>
    </source>
</evidence>
<protein>
    <submittedName>
        <fullName evidence="2">Alpha/beta-hydrolase</fullName>
    </submittedName>
</protein>
<dbReference type="PANTHER" id="PTHR43798">
    <property type="entry name" value="MONOACYLGLYCEROL LIPASE"/>
    <property type="match status" value="1"/>
</dbReference>
<comment type="caution">
    <text evidence="2">The sequence shown here is derived from an EMBL/GenBank/DDBJ whole genome shotgun (WGS) entry which is preliminary data.</text>
</comment>
<feature type="domain" description="AB hydrolase-1" evidence="1">
    <location>
        <begin position="18"/>
        <end position="111"/>
    </location>
</feature>
<dbReference type="Gene3D" id="3.40.50.1820">
    <property type="entry name" value="alpha/beta hydrolase"/>
    <property type="match status" value="1"/>
</dbReference>
<dbReference type="AlphaFoldDB" id="A0A9P4NV86"/>
<dbReference type="SUPFAM" id="SSF53474">
    <property type="entry name" value="alpha/beta-Hydrolases"/>
    <property type="match status" value="1"/>
</dbReference>
<evidence type="ECO:0000313" key="3">
    <source>
        <dbReference type="Proteomes" id="UP000800235"/>
    </source>
</evidence>
<accession>A0A9P4NV86</accession>
<reference evidence="2" key="1">
    <citation type="journal article" date="2020" name="Stud. Mycol.">
        <title>101 Dothideomycetes genomes: a test case for predicting lifestyles and emergence of pathogens.</title>
        <authorList>
            <person name="Haridas S."/>
            <person name="Albert R."/>
            <person name="Binder M."/>
            <person name="Bloem J."/>
            <person name="Labutti K."/>
            <person name="Salamov A."/>
            <person name="Andreopoulos B."/>
            <person name="Baker S."/>
            <person name="Barry K."/>
            <person name="Bills G."/>
            <person name="Bluhm B."/>
            <person name="Cannon C."/>
            <person name="Castanera R."/>
            <person name="Culley D."/>
            <person name="Daum C."/>
            <person name="Ezra D."/>
            <person name="Gonzalez J."/>
            <person name="Henrissat B."/>
            <person name="Kuo A."/>
            <person name="Liang C."/>
            <person name="Lipzen A."/>
            <person name="Lutzoni F."/>
            <person name="Magnuson J."/>
            <person name="Mondo S."/>
            <person name="Nolan M."/>
            <person name="Ohm R."/>
            <person name="Pangilinan J."/>
            <person name="Park H.-J."/>
            <person name="Ramirez L."/>
            <person name="Alfaro M."/>
            <person name="Sun H."/>
            <person name="Tritt A."/>
            <person name="Yoshinaga Y."/>
            <person name="Zwiers L.-H."/>
            <person name="Turgeon B."/>
            <person name="Goodwin S."/>
            <person name="Spatafora J."/>
            <person name="Crous P."/>
            <person name="Grigoriev I."/>
        </authorList>
    </citation>
    <scope>NUCLEOTIDE SEQUENCE</scope>
    <source>
        <strain evidence="2">CBS 130266</strain>
    </source>
</reference>
<dbReference type="PANTHER" id="PTHR43798:SF33">
    <property type="entry name" value="HYDROLASE, PUTATIVE (AFU_ORTHOLOGUE AFUA_2G14860)-RELATED"/>
    <property type="match status" value="1"/>
</dbReference>
<dbReference type="InterPro" id="IPR029058">
    <property type="entry name" value="AB_hydrolase_fold"/>
</dbReference>
<name>A0A9P4NV86_9PEZI</name>
<dbReference type="OrthoDB" id="8119704at2759"/>
<sequence length="277" mass="30703">MSEDIIPHVSINHTAASTILFIHGALASPRDFLNVSSHLPSYHSLIPSLPSHSQSQFIKTFSISTTIDLLAVLVRSNAKSSKSHVVGHSLGAEVALAYAAKYPELVETLYISGYRRLVIPPYISSVLPYVASGSKQLENMIPRATVGRWMDIDFNWPITGPLKHDIDPKSIPETPNSVKLSKEILEALSSKEEVHPLPMRTLIVAATKGNWYLPTNDSIPEAKRILQTVKLGNAASRAAQVPSMRHPWNLQDPTLFARSVEAWIERSDLLEEFEEIQ</sequence>
<dbReference type="InterPro" id="IPR000073">
    <property type="entry name" value="AB_hydrolase_1"/>
</dbReference>
<dbReference type="Proteomes" id="UP000800235">
    <property type="component" value="Unassembled WGS sequence"/>
</dbReference>
<gene>
    <name evidence="2" type="ORF">EJ08DRAFT_677173</name>
</gene>
<dbReference type="Pfam" id="PF00561">
    <property type="entry name" value="Abhydrolase_1"/>
    <property type="match status" value="1"/>
</dbReference>